<dbReference type="InterPro" id="IPR000914">
    <property type="entry name" value="SBP_5_dom"/>
</dbReference>
<dbReference type="PANTHER" id="PTHR30290">
    <property type="entry name" value="PERIPLASMIC BINDING COMPONENT OF ABC TRANSPORTER"/>
    <property type="match status" value="1"/>
</dbReference>
<dbReference type="KEGG" id="cavi:CAV_1575"/>
<evidence type="ECO:0000256" key="3">
    <source>
        <dbReference type="ARBA" id="ARBA00022729"/>
    </source>
</evidence>
<dbReference type="Gene3D" id="3.40.190.10">
    <property type="entry name" value="Periplasmic binding protein-like II"/>
    <property type="match status" value="1"/>
</dbReference>
<dbReference type="EMBL" id="CP022347">
    <property type="protein sequence ID" value="ASQ31180.1"/>
    <property type="molecule type" value="Genomic_DNA"/>
</dbReference>
<dbReference type="GO" id="GO:0030288">
    <property type="term" value="C:outer membrane-bounded periplasmic space"/>
    <property type="evidence" value="ECO:0007669"/>
    <property type="project" value="UniProtKB-ARBA"/>
</dbReference>
<name>A0A222MZQ2_9BACT</name>
<sequence length="505" mass="57843">MLRILFTIFSLFAFSFAKSPQNTIIIAVENEPLRLNPLFSEDHDSALALIFSGLTRFDENMNIRPDLAKSWTISKDGLVYEFDLRDDVFWHDGVKFSAEDVEFTLKSLLDKRLNAPTKVNFKDIKDVEILSDTKIKITLSRPFPAFLDALSMGMIPKHILQNKDLNKASFNQKPIGTGAFKVKAWKQGQYMELVANENFHLGEVKSKKLILKLIKDTKIAALELKSLNVDVALIDFESVNDFKNDKNFTVLMEKSADYRALMFNFNNEFLKDLNVRKALNHAVNKELIVKNLLHNIAVVANEPLQRSWAAYEGFKSQYNYDTKKANEYLQKAGFVKNADNFYEKDGKVLEFELYAMSNDPLRVALVNILVSDFNKIGVKAKGVAKPAGSFDYTKVDAFLVGWGSPYDPDFHTYRVFTSNADWNFGSYSDKKVDESLLKARNTLDKKLRKKEYQTFIKSLDENPPFVFIAYIDYPLAFNKNIKGIKTYTLGHHGVGFAYNAWEWSK</sequence>
<evidence type="ECO:0000313" key="7">
    <source>
        <dbReference type="Proteomes" id="UP000201169"/>
    </source>
</evidence>
<dbReference type="CDD" id="cd08518">
    <property type="entry name" value="PBP2_NikA_DppA_OppA_like_19"/>
    <property type="match status" value="1"/>
</dbReference>
<dbReference type="Gene3D" id="3.10.105.10">
    <property type="entry name" value="Dipeptide-binding Protein, Domain 3"/>
    <property type="match status" value="1"/>
</dbReference>
<keyword evidence="3 4" id="KW-0732">Signal</keyword>
<evidence type="ECO:0000313" key="6">
    <source>
        <dbReference type="EMBL" id="ASQ31180.1"/>
    </source>
</evidence>
<gene>
    <name evidence="6" type="primary">nikZ</name>
    <name evidence="6" type="ORF">CAV_1575</name>
</gene>
<dbReference type="InterPro" id="IPR030678">
    <property type="entry name" value="Peptide/Ni-bd"/>
</dbReference>
<keyword evidence="7" id="KW-1185">Reference proteome</keyword>
<dbReference type="SUPFAM" id="SSF53850">
    <property type="entry name" value="Periplasmic binding protein-like II"/>
    <property type="match status" value="1"/>
</dbReference>
<protein>
    <submittedName>
        <fullName evidence="6">Nickel ABC transporter, periplasmic nickel-binding protein</fullName>
    </submittedName>
</protein>
<evidence type="ECO:0000256" key="4">
    <source>
        <dbReference type="SAM" id="SignalP"/>
    </source>
</evidence>
<dbReference type="PIRSF" id="PIRSF002741">
    <property type="entry name" value="MppA"/>
    <property type="match status" value="1"/>
</dbReference>
<proteinExistence type="inferred from homology"/>
<accession>A0A222MZQ2</accession>
<dbReference type="Proteomes" id="UP000201169">
    <property type="component" value="Chromosome"/>
</dbReference>
<dbReference type="Gene3D" id="3.90.76.10">
    <property type="entry name" value="Dipeptide-binding Protein, Domain 1"/>
    <property type="match status" value="1"/>
</dbReference>
<dbReference type="GO" id="GO:0015833">
    <property type="term" value="P:peptide transport"/>
    <property type="evidence" value="ECO:0007669"/>
    <property type="project" value="TreeGrafter"/>
</dbReference>
<dbReference type="GO" id="GO:0043190">
    <property type="term" value="C:ATP-binding cassette (ABC) transporter complex"/>
    <property type="evidence" value="ECO:0007669"/>
    <property type="project" value="InterPro"/>
</dbReference>
<comment type="similarity">
    <text evidence="1">Belongs to the bacterial solute-binding protein 5 family.</text>
</comment>
<evidence type="ECO:0000256" key="1">
    <source>
        <dbReference type="ARBA" id="ARBA00005695"/>
    </source>
</evidence>
<organism evidence="6 7">
    <name type="scientific">Campylobacter avium LMG 24591</name>
    <dbReference type="NCBI Taxonomy" id="522484"/>
    <lineage>
        <taxon>Bacteria</taxon>
        <taxon>Pseudomonadati</taxon>
        <taxon>Campylobacterota</taxon>
        <taxon>Epsilonproteobacteria</taxon>
        <taxon>Campylobacterales</taxon>
        <taxon>Campylobacteraceae</taxon>
        <taxon>Campylobacter</taxon>
    </lineage>
</organism>
<dbReference type="GO" id="GO:1904680">
    <property type="term" value="F:peptide transmembrane transporter activity"/>
    <property type="evidence" value="ECO:0007669"/>
    <property type="project" value="TreeGrafter"/>
</dbReference>
<evidence type="ECO:0000259" key="5">
    <source>
        <dbReference type="Pfam" id="PF00496"/>
    </source>
</evidence>
<dbReference type="AlphaFoldDB" id="A0A222MZQ2"/>
<dbReference type="PANTHER" id="PTHR30290:SF9">
    <property type="entry name" value="OLIGOPEPTIDE-BINDING PROTEIN APPA"/>
    <property type="match status" value="1"/>
</dbReference>
<dbReference type="InterPro" id="IPR039424">
    <property type="entry name" value="SBP_5"/>
</dbReference>
<dbReference type="Pfam" id="PF00496">
    <property type="entry name" value="SBP_bac_5"/>
    <property type="match status" value="1"/>
</dbReference>
<reference evidence="6 7" key="1">
    <citation type="submission" date="2017-07" db="EMBL/GenBank/DDBJ databases">
        <title>Analysis of two Campylobacter avium genomes and identification of a novel hippuricase gene.</title>
        <authorList>
            <person name="Miller W.G."/>
            <person name="Chapman M.H."/>
            <person name="Yee E."/>
            <person name="Revez J."/>
            <person name="Bono J.L."/>
            <person name="Rossi M."/>
        </authorList>
    </citation>
    <scope>NUCLEOTIDE SEQUENCE [LARGE SCALE GENOMIC DNA]</scope>
    <source>
        <strain evidence="6 7">LMG 24591</strain>
    </source>
</reference>
<feature type="domain" description="Solute-binding protein family 5" evidence="5">
    <location>
        <begin position="63"/>
        <end position="423"/>
    </location>
</feature>
<evidence type="ECO:0000256" key="2">
    <source>
        <dbReference type="ARBA" id="ARBA00022448"/>
    </source>
</evidence>
<keyword evidence="2" id="KW-0813">Transport</keyword>
<feature type="signal peptide" evidence="4">
    <location>
        <begin position="1"/>
        <end position="17"/>
    </location>
</feature>
<dbReference type="RefSeq" id="WP_245807406.1">
    <property type="nucleotide sequence ID" value="NZ_CP022347.1"/>
</dbReference>
<feature type="chain" id="PRO_5013302037" evidence="4">
    <location>
        <begin position="18"/>
        <end position="505"/>
    </location>
</feature>